<dbReference type="InterPro" id="IPR007454">
    <property type="entry name" value="UPF0250_YbeD-like"/>
</dbReference>
<organism evidence="1 2">
    <name type="scientific">Acidithiobacillus ferrivorans</name>
    <dbReference type="NCBI Taxonomy" id="160808"/>
    <lineage>
        <taxon>Bacteria</taxon>
        <taxon>Pseudomonadati</taxon>
        <taxon>Pseudomonadota</taxon>
        <taxon>Acidithiobacillia</taxon>
        <taxon>Acidithiobacillales</taxon>
        <taxon>Acidithiobacillaceae</taxon>
        <taxon>Acidithiobacillus</taxon>
    </lineage>
</organism>
<evidence type="ECO:0000313" key="1">
    <source>
        <dbReference type="EMBL" id="OYV82318.1"/>
    </source>
</evidence>
<dbReference type="Proteomes" id="UP000216779">
    <property type="component" value="Unassembled WGS sequence"/>
</dbReference>
<dbReference type="InterPro" id="IPR027471">
    <property type="entry name" value="YbeD-like_sf"/>
</dbReference>
<reference evidence="1 2" key="1">
    <citation type="submission" date="2017-03" db="EMBL/GenBank/DDBJ databases">
        <title>Lifting the veil on microbial sulfur biogeochemistry in mining wastewaters.</title>
        <authorList>
            <person name="Kantor R.S."/>
            <person name="Colenbrander Nelson T."/>
            <person name="Marshall S."/>
            <person name="Bennett D."/>
            <person name="Apte S."/>
            <person name="Camacho D."/>
            <person name="Thomas B.C."/>
            <person name="Warren L.A."/>
            <person name="Banfield J.F."/>
        </authorList>
    </citation>
    <scope>NUCLEOTIDE SEQUENCE [LARGE SCALE GENOMIC DNA]</scope>
    <source>
        <strain evidence="1">21-59-9</strain>
    </source>
</reference>
<sequence length="109" mass="11989">MTRRYHGLVLSDNDTRGLRDAMETAKNPAEDFPHLHHVKAIGQHADLLAAVRAAIAAHAPDLPDTAFSCRPSSQGQYQAVTVSLEVHSHEHLTNIYNSIKRIDGVILCL</sequence>
<proteinExistence type="predicted"/>
<dbReference type="Pfam" id="PF04359">
    <property type="entry name" value="DUF493"/>
    <property type="match status" value="1"/>
</dbReference>
<protein>
    <submittedName>
        <fullName evidence="1">DUF493 domain-containing protein</fullName>
    </submittedName>
</protein>
<evidence type="ECO:0000313" key="2">
    <source>
        <dbReference type="Proteomes" id="UP000216779"/>
    </source>
</evidence>
<name>A0A257T9W4_9PROT</name>
<gene>
    <name evidence="1" type="ORF">B7Z70_02545</name>
</gene>
<dbReference type="EMBL" id="NCBC01000047">
    <property type="protein sequence ID" value="OYV82318.1"/>
    <property type="molecule type" value="Genomic_DNA"/>
</dbReference>
<dbReference type="Gene3D" id="3.30.70.260">
    <property type="match status" value="1"/>
</dbReference>
<dbReference type="SUPFAM" id="SSF117991">
    <property type="entry name" value="YbeD/HP0495-like"/>
    <property type="match status" value="1"/>
</dbReference>
<comment type="caution">
    <text evidence="1">The sequence shown here is derived from an EMBL/GenBank/DDBJ whole genome shotgun (WGS) entry which is preliminary data.</text>
</comment>
<accession>A0A257T9W4</accession>
<dbReference type="AlphaFoldDB" id="A0A257T9W4"/>